<dbReference type="PANTHER" id="PTHR30055:SF225">
    <property type="entry name" value="TRANSCRIPTIONAL REGULATORY PROTEIN-RELATED"/>
    <property type="match status" value="1"/>
</dbReference>
<dbReference type="Gene3D" id="1.10.10.60">
    <property type="entry name" value="Homeodomain-like"/>
    <property type="match status" value="1"/>
</dbReference>
<dbReference type="InterPro" id="IPR036271">
    <property type="entry name" value="Tet_transcr_reg_TetR-rel_C_sf"/>
</dbReference>
<dbReference type="InterPro" id="IPR050109">
    <property type="entry name" value="HTH-type_TetR-like_transc_reg"/>
</dbReference>
<dbReference type="Pfam" id="PF16859">
    <property type="entry name" value="TetR_C_11"/>
    <property type="match status" value="1"/>
</dbReference>
<evidence type="ECO:0000256" key="4">
    <source>
        <dbReference type="PROSITE-ProRule" id="PRU00335"/>
    </source>
</evidence>
<evidence type="ECO:0000313" key="8">
    <source>
        <dbReference type="Proteomes" id="UP000323380"/>
    </source>
</evidence>
<reference evidence="7 8" key="1">
    <citation type="submission" date="2019-08" db="EMBL/GenBank/DDBJ databases">
        <title>Actinomadura sp. nov. CYP1-5 isolated from mountain soil.</title>
        <authorList>
            <person name="Songsumanus A."/>
            <person name="Kuncharoen N."/>
            <person name="Kudo T."/>
            <person name="Yuki M."/>
            <person name="Igarashi Y."/>
            <person name="Tanasupawat S."/>
        </authorList>
    </citation>
    <scope>NUCLEOTIDE SEQUENCE [LARGE SCALE GENOMIC DNA]</scope>
    <source>
        <strain evidence="7 8">JCM 14158</strain>
    </source>
</reference>
<evidence type="ECO:0000259" key="6">
    <source>
        <dbReference type="PROSITE" id="PS50977"/>
    </source>
</evidence>
<evidence type="ECO:0000313" key="7">
    <source>
        <dbReference type="EMBL" id="TYB43068.1"/>
    </source>
</evidence>
<feature type="compositionally biased region" description="Low complexity" evidence="5">
    <location>
        <begin position="14"/>
        <end position="24"/>
    </location>
</feature>
<dbReference type="SUPFAM" id="SSF48498">
    <property type="entry name" value="Tetracyclin repressor-like, C-terminal domain"/>
    <property type="match status" value="1"/>
</dbReference>
<accession>A0A5D0NF68</accession>
<feature type="region of interest" description="Disordered" evidence="5">
    <location>
        <begin position="1"/>
        <end position="24"/>
    </location>
</feature>
<evidence type="ECO:0000256" key="3">
    <source>
        <dbReference type="ARBA" id="ARBA00023163"/>
    </source>
</evidence>
<dbReference type="PANTHER" id="PTHR30055">
    <property type="entry name" value="HTH-TYPE TRANSCRIPTIONAL REGULATOR RUTR"/>
    <property type="match status" value="1"/>
</dbReference>
<keyword evidence="3" id="KW-0804">Transcription</keyword>
<keyword evidence="1" id="KW-0805">Transcription regulation</keyword>
<keyword evidence="8" id="KW-1185">Reference proteome</keyword>
<organism evidence="7 8">
    <name type="scientific">Actinomadura chibensis</name>
    <dbReference type="NCBI Taxonomy" id="392828"/>
    <lineage>
        <taxon>Bacteria</taxon>
        <taxon>Bacillati</taxon>
        <taxon>Actinomycetota</taxon>
        <taxon>Actinomycetes</taxon>
        <taxon>Streptosporangiales</taxon>
        <taxon>Thermomonosporaceae</taxon>
        <taxon>Actinomadura</taxon>
    </lineage>
</organism>
<dbReference type="GO" id="GO:0003700">
    <property type="term" value="F:DNA-binding transcription factor activity"/>
    <property type="evidence" value="ECO:0007669"/>
    <property type="project" value="TreeGrafter"/>
</dbReference>
<protein>
    <submittedName>
        <fullName evidence="7">TetR family transcriptional regulator</fullName>
    </submittedName>
</protein>
<feature type="domain" description="HTH tetR-type" evidence="6">
    <location>
        <begin position="73"/>
        <end position="133"/>
    </location>
</feature>
<dbReference type="SUPFAM" id="SSF46689">
    <property type="entry name" value="Homeodomain-like"/>
    <property type="match status" value="1"/>
</dbReference>
<dbReference type="Pfam" id="PF00440">
    <property type="entry name" value="TetR_N"/>
    <property type="match status" value="1"/>
</dbReference>
<evidence type="ECO:0000256" key="5">
    <source>
        <dbReference type="SAM" id="MobiDB-lite"/>
    </source>
</evidence>
<dbReference type="GO" id="GO:0000976">
    <property type="term" value="F:transcription cis-regulatory region binding"/>
    <property type="evidence" value="ECO:0007669"/>
    <property type="project" value="TreeGrafter"/>
</dbReference>
<dbReference type="Proteomes" id="UP000323380">
    <property type="component" value="Unassembled WGS sequence"/>
</dbReference>
<dbReference type="InterPro" id="IPR001647">
    <property type="entry name" value="HTH_TetR"/>
</dbReference>
<dbReference type="AlphaFoldDB" id="A0A5D0NF68"/>
<dbReference type="InterPro" id="IPR009057">
    <property type="entry name" value="Homeodomain-like_sf"/>
</dbReference>
<keyword evidence="2 4" id="KW-0238">DNA-binding</keyword>
<name>A0A5D0NF68_9ACTN</name>
<evidence type="ECO:0000256" key="2">
    <source>
        <dbReference type="ARBA" id="ARBA00023125"/>
    </source>
</evidence>
<gene>
    <name evidence="7" type="ORF">FXF69_28330</name>
</gene>
<comment type="caution">
    <text evidence="7">The sequence shown here is derived from an EMBL/GenBank/DDBJ whole genome shotgun (WGS) entry which is preliminary data.</text>
</comment>
<proteinExistence type="predicted"/>
<feature type="DNA-binding region" description="H-T-H motif" evidence="4">
    <location>
        <begin position="96"/>
        <end position="115"/>
    </location>
</feature>
<dbReference type="EMBL" id="VSFG01000007">
    <property type="protein sequence ID" value="TYB43068.1"/>
    <property type="molecule type" value="Genomic_DNA"/>
</dbReference>
<evidence type="ECO:0000256" key="1">
    <source>
        <dbReference type="ARBA" id="ARBA00023015"/>
    </source>
</evidence>
<dbReference type="InterPro" id="IPR011075">
    <property type="entry name" value="TetR_C"/>
</dbReference>
<dbReference type="PROSITE" id="PS50977">
    <property type="entry name" value="HTH_TETR_2"/>
    <property type="match status" value="1"/>
</dbReference>
<sequence length="255" mass="27575">MGRRRGRGSGVPGHGRPPVGCGHGVPFGIEERHLRNGEVHYGRNVSPIGAKENARVHYFGEDGVTPATRRRGGALEAAIFDAVFAQLETVGYRRLTMEGVAAAARTGKAALYRRWPSKEALITDALKHALPEPPGPPSTGKVREDLLATLVVLRDTLVTCRNAAFKVLKEETEEGKGLMHDVVHQRLSQPVRETAFEALRQAAERGEIRPEAATRQIAAVGPAVVVYHGLTEGGPIDDAFLESVVDEVLLPILRP</sequence>
<dbReference type="Gene3D" id="1.10.357.10">
    <property type="entry name" value="Tetracycline Repressor, domain 2"/>
    <property type="match status" value="1"/>
</dbReference>